<dbReference type="Gene3D" id="1.10.287.950">
    <property type="entry name" value="Methyl-accepting chemotaxis protein"/>
    <property type="match status" value="1"/>
</dbReference>
<dbReference type="FunFam" id="1.10.287.950:FF:000002">
    <property type="entry name" value="Methyl-accepting chemotaxis protein"/>
    <property type="match status" value="1"/>
</dbReference>
<dbReference type="FunFam" id="1.20.120.1530:FF:000005">
    <property type="entry name" value="Methyl-accepting chemotaxis protein"/>
    <property type="match status" value="1"/>
</dbReference>
<evidence type="ECO:0000313" key="10">
    <source>
        <dbReference type="EMBL" id="WAH62391.1"/>
    </source>
</evidence>
<dbReference type="GO" id="GO:0005886">
    <property type="term" value="C:plasma membrane"/>
    <property type="evidence" value="ECO:0007669"/>
    <property type="project" value="TreeGrafter"/>
</dbReference>
<name>A0AA47ENK1_9XANT</name>
<dbReference type="Pfam" id="PF18947">
    <property type="entry name" value="HAMP_2"/>
    <property type="match status" value="1"/>
</dbReference>
<keyword evidence="7" id="KW-0812">Transmembrane</keyword>
<dbReference type="Pfam" id="PF12729">
    <property type="entry name" value="4HB_MCP_1"/>
    <property type="match status" value="1"/>
</dbReference>
<dbReference type="PRINTS" id="PR00260">
    <property type="entry name" value="CHEMTRNSDUCR"/>
</dbReference>
<dbReference type="PROSITE" id="PS50885">
    <property type="entry name" value="HAMP"/>
    <property type="match status" value="2"/>
</dbReference>
<evidence type="ECO:0000313" key="11">
    <source>
        <dbReference type="Proteomes" id="UP001164737"/>
    </source>
</evidence>
<dbReference type="GO" id="GO:0007165">
    <property type="term" value="P:signal transduction"/>
    <property type="evidence" value="ECO:0007669"/>
    <property type="project" value="UniProtKB-KW"/>
</dbReference>
<feature type="coiled-coil region" evidence="5">
    <location>
        <begin position="337"/>
        <end position="364"/>
    </location>
</feature>
<dbReference type="GO" id="GO:0006935">
    <property type="term" value="P:chemotaxis"/>
    <property type="evidence" value="ECO:0007669"/>
    <property type="project" value="UniProtKB-KW"/>
</dbReference>
<dbReference type="CDD" id="cd11386">
    <property type="entry name" value="MCP_signal"/>
    <property type="match status" value="1"/>
</dbReference>
<protein>
    <submittedName>
        <fullName evidence="10">Methyl-accepting chemotaxis protein</fullName>
    </submittedName>
</protein>
<reference evidence="10" key="1">
    <citation type="submission" date="2022-10" db="EMBL/GenBank/DDBJ databases">
        <title>Complete genome sequence resource for Xanthomonas hortorum isolated from Greek Oregano.</title>
        <authorList>
            <person name="Gonzalez-Tobon J."/>
            <person name="Helmann T.C."/>
            <person name="Daughtrey M."/>
            <person name="Stodghill P.V."/>
            <person name="Filiatrault M.J."/>
        </authorList>
    </citation>
    <scope>NUCLEOTIDE SEQUENCE</scope>
    <source>
        <strain evidence="10">Oregano 108</strain>
    </source>
</reference>
<dbReference type="GO" id="GO:0004888">
    <property type="term" value="F:transmembrane signaling receptor activity"/>
    <property type="evidence" value="ECO:0007669"/>
    <property type="project" value="InterPro"/>
</dbReference>
<dbReference type="InterPro" id="IPR004090">
    <property type="entry name" value="Chemotax_Me-accpt_rcpt"/>
</dbReference>
<dbReference type="Proteomes" id="UP001164737">
    <property type="component" value="Chromosome"/>
</dbReference>
<dbReference type="Pfam" id="PF18575">
    <property type="entry name" value="HAMP_N3"/>
    <property type="match status" value="1"/>
</dbReference>
<dbReference type="Gene3D" id="1.20.120.1530">
    <property type="match status" value="2"/>
</dbReference>
<comment type="similarity">
    <text evidence="3">Belongs to the methyl-accepting chemotaxis (MCP) protein family.</text>
</comment>
<dbReference type="AlphaFoldDB" id="A0AA47ENK1"/>
<dbReference type="PANTHER" id="PTHR43531:SF14">
    <property type="entry name" value="METHYL-ACCEPTING CHEMOTAXIS PROTEIN I-RELATED"/>
    <property type="match status" value="1"/>
</dbReference>
<dbReference type="CDD" id="cd19411">
    <property type="entry name" value="MCP2201-like_sensor"/>
    <property type="match status" value="1"/>
</dbReference>
<accession>A0AA47ENK1</accession>
<dbReference type="CDD" id="cd06225">
    <property type="entry name" value="HAMP"/>
    <property type="match status" value="1"/>
</dbReference>
<proteinExistence type="inferred from homology"/>
<organism evidence="10 11">
    <name type="scientific">Xanthomonas hortorum</name>
    <dbReference type="NCBI Taxonomy" id="56454"/>
    <lineage>
        <taxon>Bacteria</taxon>
        <taxon>Pseudomonadati</taxon>
        <taxon>Pseudomonadota</taxon>
        <taxon>Gammaproteobacteria</taxon>
        <taxon>Lysobacterales</taxon>
        <taxon>Lysobacteraceae</taxon>
        <taxon>Xanthomonas</taxon>
    </lineage>
</organism>
<keyword evidence="7" id="KW-1133">Transmembrane helix</keyword>
<feature type="domain" description="HAMP" evidence="9">
    <location>
        <begin position="214"/>
        <end position="266"/>
    </location>
</feature>
<keyword evidence="5" id="KW-0175">Coiled coil</keyword>
<dbReference type="InterPro" id="IPR004089">
    <property type="entry name" value="MCPsignal_dom"/>
</dbReference>
<dbReference type="PROSITE" id="PS50111">
    <property type="entry name" value="CHEMOTAXIS_TRANSDUC_2"/>
    <property type="match status" value="1"/>
</dbReference>
<dbReference type="SUPFAM" id="SSF58104">
    <property type="entry name" value="Methyl-accepting chemotaxis protein (MCP) signaling domain"/>
    <property type="match status" value="1"/>
</dbReference>
<evidence type="ECO:0000259" key="8">
    <source>
        <dbReference type="PROSITE" id="PS50111"/>
    </source>
</evidence>
<sequence>MTAYLQRYNVGRRLGVAFGILILLSSLLVATGLITMANARQQFDFIVLDRMAKIQIGNGMLDANSSILIALGTYAMATSDELNNEALSTIKAQRQRYNELRAKLDTLPSSEEGRKIRAEMDARRAISGKINDQVMALAAQNDNTPAQALLSEKARPATIAWQDKIRELVTRQEGQSQQAYADAVASMNRGKLLIISGGIAVVVISSLLAWLITRSLTQPLARATKAAEAIANGQLDNNVESDAKDETGRLLRAMRGMQTQLQSLLTAQSDMAKRHDDGQVSFRIDATAFPGDYGRMAKDTNTLVASHLAVQTNLARIMGRYAIGDLSESMDRLPGEKAVLTQTMDEVKANLSAMNHEIKQLAQSAANGDFTARGDADRFQYDFHVMVDSLNQLMATADGNLQSLSSLLQSIAAGDLTARMSGEFKGVFAQMRDDANATAAQLAEIVGRIQHSAISINSAASEIAAGNQDLSQRTEQQAANLEETAASMEELTSTVRQNAEHARQANQLAIGAASVASQGGEIVSKVVGTMSGIEASSKKIADIISVIDGISFQTNILALNAAVEAARAGEQGRGFAVVASEVRTLAQRSTAAAKEIKSLIDDSVERVAEGSTLVHTAGSTMAEIVASVQRVTDIMGEISAASQEQSAGIEQVNTTVTQMDETTQQNAALVEEATAAARSMEEQAVQLTQAVSVFKISDDSTRTPRSTTPVAAKLSVIAGRTVAAAKSPVRQAAAPKRAVAAGASHDASDWQEF</sequence>
<feature type="compositionally biased region" description="Low complexity" evidence="6">
    <location>
        <begin position="732"/>
        <end position="743"/>
    </location>
</feature>
<dbReference type="InterPro" id="IPR051310">
    <property type="entry name" value="MCP_chemotaxis"/>
</dbReference>
<evidence type="ECO:0000256" key="5">
    <source>
        <dbReference type="SAM" id="Coils"/>
    </source>
</evidence>
<evidence type="ECO:0000256" key="7">
    <source>
        <dbReference type="SAM" id="Phobius"/>
    </source>
</evidence>
<evidence type="ECO:0000256" key="4">
    <source>
        <dbReference type="PROSITE-ProRule" id="PRU00284"/>
    </source>
</evidence>
<keyword evidence="1" id="KW-0488">Methylation</keyword>
<gene>
    <name evidence="10" type="ORF">OEG85_12680</name>
</gene>
<keyword evidence="7" id="KW-0472">Membrane</keyword>
<evidence type="ECO:0000256" key="3">
    <source>
        <dbReference type="ARBA" id="ARBA00029447"/>
    </source>
</evidence>
<dbReference type="Pfam" id="PF00672">
    <property type="entry name" value="HAMP"/>
    <property type="match status" value="1"/>
</dbReference>
<dbReference type="SUPFAM" id="SSF158472">
    <property type="entry name" value="HAMP domain-like"/>
    <property type="match status" value="1"/>
</dbReference>
<dbReference type="InterPro" id="IPR003660">
    <property type="entry name" value="HAMP_dom"/>
</dbReference>
<evidence type="ECO:0000256" key="1">
    <source>
        <dbReference type="ARBA" id="ARBA00022481"/>
    </source>
</evidence>
<dbReference type="SMART" id="SM00283">
    <property type="entry name" value="MA"/>
    <property type="match status" value="1"/>
</dbReference>
<feature type="region of interest" description="Disordered" evidence="6">
    <location>
        <begin position="729"/>
        <end position="753"/>
    </location>
</feature>
<dbReference type="Pfam" id="PF00015">
    <property type="entry name" value="MCPsignal"/>
    <property type="match status" value="1"/>
</dbReference>
<dbReference type="SMART" id="SM00304">
    <property type="entry name" value="HAMP"/>
    <property type="match status" value="2"/>
</dbReference>
<dbReference type="EMBL" id="CP107241">
    <property type="protein sequence ID" value="WAH62391.1"/>
    <property type="molecule type" value="Genomic_DNA"/>
</dbReference>
<evidence type="ECO:0000256" key="2">
    <source>
        <dbReference type="ARBA" id="ARBA00023224"/>
    </source>
</evidence>
<feature type="transmembrane region" description="Helical" evidence="7">
    <location>
        <begin position="14"/>
        <end position="34"/>
    </location>
</feature>
<dbReference type="InterPro" id="IPR024478">
    <property type="entry name" value="HlyB_4HB_MCP"/>
</dbReference>
<evidence type="ECO:0000256" key="6">
    <source>
        <dbReference type="SAM" id="MobiDB-lite"/>
    </source>
</evidence>
<dbReference type="InterPro" id="IPR041395">
    <property type="entry name" value="McpB_HAMP_3rd"/>
</dbReference>
<dbReference type="InterPro" id="IPR047347">
    <property type="entry name" value="YvaQ-like_sensor"/>
</dbReference>
<evidence type="ECO:0000259" key="9">
    <source>
        <dbReference type="PROSITE" id="PS50885"/>
    </source>
</evidence>
<keyword evidence="2 4" id="KW-0807">Transducer</keyword>
<dbReference type="FunFam" id="1.20.120.1530:FF:000004">
    <property type="entry name" value="Methyl-accepting chemotaxis protein"/>
    <property type="match status" value="1"/>
</dbReference>
<feature type="domain" description="HAMP" evidence="9">
    <location>
        <begin position="401"/>
        <end position="447"/>
    </location>
</feature>
<feature type="transmembrane region" description="Helical" evidence="7">
    <location>
        <begin position="192"/>
        <end position="212"/>
    </location>
</feature>
<feature type="domain" description="Methyl-accepting transducer" evidence="8">
    <location>
        <begin position="452"/>
        <end position="681"/>
    </location>
</feature>
<dbReference type="PANTHER" id="PTHR43531">
    <property type="entry name" value="PROTEIN ICFG"/>
    <property type="match status" value="1"/>
</dbReference>
<dbReference type="RefSeq" id="WP_268211585.1">
    <property type="nucleotide sequence ID" value="NZ_CP107241.1"/>
</dbReference>